<keyword evidence="1" id="KW-1133">Transmembrane helix</keyword>
<protein>
    <submittedName>
        <fullName evidence="2">Uncharacterized protein</fullName>
    </submittedName>
</protein>
<feature type="transmembrane region" description="Helical" evidence="1">
    <location>
        <begin position="41"/>
        <end position="63"/>
    </location>
</feature>
<keyword evidence="1" id="KW-0812">Transmembrane</keyword>
<feature type="transmembrane region" description="Helical" evidence="1">
    <location>
        <begin position="75"/>
        <end position="98"/>
    </location>
</feature>
<feature type="transmembrane region" description="Helical" evidence="1">
    <location>
        <begin position="6"/>
        <end position="29"/>
    </location>
</feature>
<proteinExistence type="predicted"/>
<organism evidence="2">
    <name type="scientific">Acerihabitans sp. KWT182</name>
    <dbReference type="NCBI Taxonomy" id="3157919"/>
    <lineage>
        <taxon>Bacteria</taxon>
        <taxon>Pseudomonadati</taxon>
        <taxon>Pseudomonadota</taxon>
        <taxon>Gammaproteobacteria</taxon>
        <taxon>Enterobacterales</taxon>
        <taxon>Pectobacteriaceae</taxon>
        <taxon>Acerihabitans</taxon>
    </lineage>
</organism>
<gene>
    <name evidence="2" type="ORF">ABK905_22750</name>
</gene>
<reference evidence="2" key="1">
    <citation type="submission" date="2024-06" db="EMBL/GenBank/DDBJ databases">
        <authorList>
            <person name="Coelho C."/>
            <person name="Bento M."/>
            <person name="Garcia E."/>
            <person name="Camelo A."/>
            <person name="Brandao I."/>
            <person name="Espirito Santo C."/>
            <person name="Trovao J."/>
            <person name="Verissimo A."/>
            <person name="Costa J."/>
            <person name="Tiago I."/>
        </authorList>
    </citation>
    <scope>NUCLEOTIDE SEQUENCE</scope>
    <source>
        <strain evidence="2">KWT182</strain>
    </source>
</reference>
<accession>A0AAU7QA39</accession>
<sequence length="102" mass="11467">MNILSAASYNVGDVMLLVSTLCFGIYNVLIKRWEIPLPGMIRMFYLFFYGSIAFLPWVAADFYHLQSYCYAGKGITLISIASLLFMSIGGSVLAYLFFQSGY</sequence>
<dbReference type="EMBL" id="CP157947">
    <property type="protein sequence ID" value="XBS69246.1"/>
    <property type="molecule type" value="Genomic_DNA"/>
</dbReference>
<dbReference type="AlphaFoldDB" id="A0AAU7QA39"/>
<keyword evidence="1" id="KW-0472">Membrane</keyword>
<evidence type="ECO:0000256" key="1">
    <source>
        <dbReference type="SAM" id="Phobius"/>
    </source>
</evidence>
<evidence type="ECO:0000313" key="2">
    <source>
        <dbReference type="EMBL" id="XBS69246.1"/>
    </source>
</evidence>
<name>A0AAU7QA39_9GAMM</name>